<gene>
    <name evidence="4" type="primary">zyg11_0</name>
    <name evidence="4" type="ORF">EYF80_008269</name>
</gene>
<keyword evidence="5" id="KW-1185">Reference proteome</keyword>
<dbReference type="InterPro" id="IPR051341">
    <property type="entry name" value="Zyg-11_UBL_adapter"/>
</dbReference>
<comment type="similarity">
    <text evidence="1">Belongs to the zyg-11 family.</text>
</comment>
<sequence>MSLCSEYILQDIPFDKYSAATLVINWLRSHEDPTLQRMAVAVISILVAKLSTEETAQLGKDVFIMKQLLAIVQQKAMAGVVDSTMKFALSALWNLTDEMPTAARNFIECQGLELYEEVLESYYAEPSIQQKVLGLLNNIAEVEVLQANLMQEDLVEHILSLLQDSQLEQGVRYFAGGTLAQLVSRPEAWTLDDELRSSILKQLHASIKTWTQLDREMVSYRSFRPFRPLLQTQQPSAVQLWAVWAIHLVCIQNSKKHNRLLWPY</sequence>
<reference evidence="4 5" key="1">
    <citation type="submission" date="2019-03" db="EMBL/GenBank/DDBJ databases">
        <title>First draft genome of Liparis tanakae, snailfish: a comprehensive survey of snailfish specific genes.</title>
        <authorList>
            <person name="Kim W."/>
            <person name="Song I."/>
            <person name="Jeong J.-H."/>
            <person name="Kim D."/>
            <person name="Kim S."/>
            <person name="Ryu S."/>
            <person name="Song J.Y."/>
            <person name="Lee S.K."/>
        </authorList>
    </citation>
    <scope>NUCLEOTIDE SEQUENCE [LARGE SCALE GENOMIC DNA]</scope>
    <source>
        <tissue evidence="4">Muscle</tissue>
    </source>
</reference>
<dbReference type="InterPro" id="IPR055142">
    <property type="entry name" value="ZER1-like_C"/>
</dbReference>
<dbReference type="AlphaFoldDB" id="A0A4Z2IUS5"/>
<dbReference type="Pfam" id="PF22964">
    <property type="entry name" value="ZER1-like_2nd"/>
    <property type="match status" value="1"/>
</dbReference>
<evidence type="ECO:0000256" key="2">
    <source>
        <dbReference type="ARBA" id="ARBA00022786"/>
    </source>
</evidence>
<protein>
    <submittedName>
        <fullName evidence="4">Protein zyg-11</fullName>
    </submittedName>
</protein>
<proteinExistence type="inferred from homology"/>
<organism evidence="4 5">
    <name type="scientific">Liparis tanakae</name>
    <name type="common">Tanaka's snailfish</name>
    <dbReference type="NCBI Taxonomy" id="230148"/>
    <lineage>
        <taxon>Eukaryota</taxon>
        <taxon>Metazoa</taxon>
        <taxon>Chordata</taxon>
        <taxon>Craniata</taxon>
        <taxon>Vertebrata</taxon>
        <taxon>Euteleostomi</taxon>
        <taxon>Actinopterygii</taxon>
        <taxon>Neopterygii</taxon>
        <taxon>Teleostei</taxon>
        <taxon>Neoteleostei</taxon>
        <taxon>Acanthomorphata</taxon>
        <taxon>Eupercaria</taxon>
        <taxon>Perciformes</taxon>
        <taxon>Cottioidei</taxon>
        <taxon>Cottales</taxon>
        <taxon>Liparidae</taxon>
        <taxon>Liparis</taxon>
    </lineage>
</organism>
<evidence type="ECO:0000313" key="4">
    <source>
        <dbReference type="EMBL" id="TNN81497.1"/>
    </source>
</evidence>
<dbReference type="InterPro" id="IPR016024">
    <property type="entry name" value="ARM-type_fold"/>
</dbReference>
<dbReference type="InterPro" id="IPR011989">
    <property type="entry name" value="ARM-like"/>
</dbReference>
<name>A0A4Z2IUS5_9TELE</name>
<accession>A0A4Z2IUS5</accession>
<evidence type="ECO:0000256" key="1">
    <source>
        <dbReference type="ARBA" id="ARBA00009420"/>
    </source>
</evidence>
<evidence type="ECO:0000313" key="5">
    <source>
        <dbReference type="Proteomes" id="UP000314294"/>
    </source>
</evidence>
<dbReference type="GO" id="GO:0031462">
    <property type="term" value="C:Cul2-RING ubiquitin ligase complex"/>
    <property type="evidence" value="ECO:0007669"/>
    <property type="project" value="TreeGrafter"/>
</dbReference>
<comment type="caution">
    <text evidence="4">The sequence shown here is derived from an EMBL/GenBank/DDBJ whole genome shotgun (WGS) entry which is preliminary data.</text>
</comment>
<feature type="domain" description="Protein zer-1 homolog-like C-terminal" evidence="3">
    <location>
        <begin position="2"/>
        <end position="261"/>
    </location>
</feature>
<evidence type="ECO:0000259" key="3">
    <source>
        <dbReference type="Pfam" id="PF22964"/>
    </source>
</evidence>
<dbReference type="SUPFAM" id="SSF48371">
    <property type="entry name" value="ARM repeat"/>
    <property type="match status" value="1"/>
</dbReference>
<keyword evidence="2" id="KW-0833">Ubl conjugation pathway</keyword>
<dbReference type="EMBL" id="SRLO01000046">
    <property type="protein sequence ID" value="TNN81497.1"/>
    <property type="molecule type" value="Genomic_DNA"/>
</dbReference>
<dbReference type="Gene3D" id="1.25.10.10">
    <property type="entry name" value="Leucine-rich Repeat Variant"/>
    <property type="match status" value="1"/>
</dbReference>
<dbReference type="Proteomes" id="UP000314294">
    <property type="component" value="Unassembled WGS sequence"/>
</dbReference>
<dbReference type="PANTHER" id="PTHR12904:SF22">
    <property type="entry name" value="ZYG-11 FAMILY MEMBER B, CELL CYCLE REGULATOR"/>
    <property type="match status" value="1"/>
</dbReference>
<dbReference type="OrthoDB" id="5783533at2759"/>
<dbReference type="PANTHER" id="PTHR12904">
    <property type="match status" value="1"/>
</dbReference>